<evidence type="ECO:0000313" key="3">
    <source>
        <dbReference type="Proteomes" id="UP000530571"/>
    </source>
</evidence>
<dbReference type="EMBL" id="JACIDZ010000005">
    <property type="protein sequence ID" value="MBB4121944.1"/>
    <property type="molecule type" value="Genomic_DNA"/>
</dbReference>
<keyword evidence="3" id="KW-1185">Reference proteome</keyword>
<dbReference type="InterPro" id="IPR013737">
    <property type="entry name" value="Bac_rhamnosid_N"/>
</dbReference>
<organism evidence="2 3">
    <name type="scientific">Martelella radicis</name>
    <dbReference type="NCBI Taxonomy" id="1397476"/>
    <lineage>
        <taxon>Bacteria</taxon>
        <taxon>Pseudomonadati</taxon>
        <taxon>Pseudomonadota</taxon>
        <taxon>Alphaproteobacteria</taxon>
        <taxon>Hyphomicrobiales</taxon>
        <taxon>Aurantimonadaceae</taxon>
        <taxon>Martelella</taxon>
    </lineage>
</organism>
<dbReference type="InterPro" id="IPR016007">
    <property type="entry name" value="Alpha_rhamnosid"/>
</dbReference>
<comment type="caution">
    <text evidence="2">The sequence shown here is derived from an EMBL/GenBank/DDBJ whole genome shotgun (WGS) entry which is preliminary data.</text>
</comment>
<sequence length="118" mass="13010">MNIASRSPKAESRRGLTHRSWQAEMIAPSVDEGEGKRASFVASSFAVEAGAGPKLFISALGLYRAFVNGQRVGDDLLTPGWTCYDDRVAYQCYDLSDLVHEGENRIEIWLGMAGTVRR</sequence>
<reference evidence="2 3" key="1">
    <citation type="submission" date="2020-08" db="EMBL/GenBank/DDBJ databases">
        <title>Genomic Encyclopedia of Type Strains, Phase IV (KMG-IV): sequencing the most valuable type-strain genomes for metagenomic binning, comparative biology and taxonomic classification.</title>
        <authorList>
            <person name="Goeker M."/>
        </authorList>
    </citation>
    <scope>NUCLEOTIDE SEQUENCE [LARGE SCALE GENOMIC DNA]</scope>
    <source>
        <strain evidence="2 3">DSM 28101</strain>
    </source>
</reference>
<dbReference type="PANTHER" id="PTHR33307">
    <property type="entry name" value="ALPHA-RHAMNOSIDASE (EUROFUNG)"/>
    <property type="match status" value="1"/>
</dbReference>
<gene>
    <name evidence="2" type="ORF">GGR30_001870</name>
</gene>
<proteinExistence type="predicted"/>
<dbReference type="AlphaFoldDB" id="A0A7W6PAT4"/>
<accession>A0A7W6PAT4</accession>
<feature type="domain" description="Bacterial alpha-L-rhamnosidase N-terminal" evidence="1">
    <location>
        <begin position="54"/>
        <end position="111"/>
    </location>
</feature>
<protein>
    <recommendedName>
        <fullName evidence="1">Bacterial alpha-L-rhamnosidase N-terminal domain-containing protein</fullName>
    </recommendedName>
</protein>
<dbReference type="Gene3D" id="2.60.120.260">
    <property type="entry name" value="Galactose-binding domain-like"/>
    <property type="match status" value="1"/>
</dbReference>
<dbReference type="Pfam" id="PF08531">
    <property type="entry name" value="Bac_rhamnosid_N"/>
    <property type="match status" value="1"/>
</dbReference>
<evidence type="ECO:0000313" key="2">
    <source>
        <dbReference type="EMBL" id="MBB4121944.1"/>
    </source>
</evidence>
<evidence type="ECO:0000259" key="1">
    <source>
        <dbReference type="Pfam" id="PF08531"/>
    </source>
</evidence>
<dbReference type="Proteomes" id="UP000530571">
    <property type="component" value="Unassembled WGS sequence"/>
</dbReference>
<name>A0A7W6PAT4_9HYPH</name>
<dbReference type="PANTHER" id="PTHR33307:SF6">
    <property type="entry name" value="ALPHA-RHAMNOSIDASE (EUROFUNG)-RELATED"/>
    <property type="match status" value="1"/>
</dbReference>